<dbReference type="PANTHER" id="PTHR30135">
    <property type="entry name" value="UNCHARACTERIZED PROTEIN YVCK-RELATED"/>
    <property type="match status" value="1"/>
</dbReference>
<dbReference type="NCBIfam" id="TIGR01826">
    <property type="entry name" value="CofD_related"/>
    <property type="match status" value="1"/>
</dbReference>
<accession>A0A1J4RSE0</accession>
<comment type="similarity">
    <text evidence="2">Belongs to the gluconeogenesis factor family.</text>
</comment>
<organism evidence="3 4">
    <name type="scientific">Candidatus Beckwithbacteria bacterium CG1_02_47_37</name>
    <dbReference type="NCBI Taxonomy" id="1805034"/>
    <lineage>
        <taxon>Bacteria</taxon>
        <taxon>Candidatus Beckwithiibacteriota</taxon>
    </lineage>
</organism>
<comment type="function">
    <text evidence="2">Required for morphogenesis under gluconeogenic growth conditions.</text>
</comment>
<dbReference type="STRING" id="1805034.AUJ59_03035"/>
<dbReference type="EMBL" id="MNUI01000051">
    <property type="protein sequence ID" value="OIN88869.1"/>
    <property type="molecule type" value="Genomic_DNA"/>
</dbReference>
<dbReference type="InterPro" id="IPR038136">
    <property type="entry name" value="CofD-like_dom_sf"/>
</dbReference>
<dbReference type="AlphaFoldDB" id="A0A1J4RSE0"/>
<sequence>MLKAVKKVVVIGGGTGSFVLLSGLKKYPVELTAIVPVTDDGGSTGRLRDEFGFLPVGDMRQCLAGLATDSGLFRKLLTYRFEKGKGIKGHSMGNLLLTALEDILGSEPAAVEQASKLFRLKGRVLPISRQLVQLAAEYSSGKTIVSEHLIEEHRLAKDERIVRLFTRPEGAINPEAAKVIGEAEAVIFAPGDLFNSLIASLIITGVKSAIRRSRAKLIYVVNLMTLNSQTNYMTAADHVREIEKYAGKKMDWIVVNNQAIPDKILAAYAKQVEYPVIDDFGRSSKVVRRPLLAPAPYEKPKSDQLKRSLLRHDPDKLARAVCDLIG</sequence>
<dbReference type="Gene3D" id="3.40.50.10680">
    <property type="entry name" value="CofD-like domains"/>
    <property type="match status" value="1"/>
</dbReference>
<evidence type="ECO:0000256" key="2">
    <source>
        <dbReference type="HAMAP-Rule" id="MF_00973"/>
    </source>
</evidence>
<dbReference type="SUPFAM" id="SSF142338">
    <property type="entry name" value="CofD-like"/>
    <property type="match status" value="1"/>
</dbReference>
<dbReference type="InterPro" id="IPR010119">
    <property type="entry name" value="Gluconeogen_factor"/>
</dbReference>
<evidence type="ECO:0000313" key="3">
    <source>
        <dbReference type="EMBL" id="OIN88869.1"/>
    </source>
</evidence>
<proteinExistence type="inferred from homology"/>
<name>A0A1J4RSE0_9BACT</name>
<dbReference type="GO" id="GO:0008360">
    <property type="term" value="P:regulation of cell shape"/>
    <property type="evidence" value="ECO:0007669"/>
    <property type="project" value="UniProtKB-UniRule"/>
</dbReference>
<dbReference type="GO" id="GO:0043743">
    <property type="term" value="F:LPPG:FO 2-phospho-L-lactate transferase activity"/>
    <property type="evidence" value="ECO:0007669"/>
    <property type="project" value="InterPro"/>
</dbReference>
<dbReference type="InterPro" id="IPR002882">
    <property type="entry name" value="CofD"/>
</dbReference>
<reference evidence="3 4" key="1">
    <citation type="journal article" date="2016" name="Environ. Microbiol.">
        <title>Genomic resolution of a cold subsurface aquifer community provides metabolic insights for novel microbes adapted to high CO concentrations.</title>
        <authorList>
            <person name="Probst A.J."/>
            <person name="Castelle C.J."/>
            <person name="Singh A."/>
            <person name="Brown C.T."/>
            <person name="Anantharaman K."/>
            <person name="Sharon I."/>
            <person name="Hug L.A."/>
            <person name="Burstein D."/>
            <person name="Emerson J.B."/>
            <person name="Thomas B.C."/>
            <person name="Banfield J.F."/>
        </authorList>
    </citation>
    <scope>NUCLEOTIDE SEQUENCE [LARGE SCALE GENOMIC DNA]</scope>
    <source>
        <strain evidence="3">CG1_02_47_37</strain>
    </source>
</reference>
<dbReference type="HAMAP" id="MF_00973">
    <property type="entry name" value="Gluconeogen_factor"/>
    <property type="match status" value="1"/>
</dbReference>
<dbReference type="CDD" id="cd07187">
    <property type="entry name" value="YvcK_like"/>
    <property type="match status" value="1"/>
</dbReference>
<dbReference type="PANTHER" id="PTHR30135:SF3">
    <property type="entry name" value="GLUCONEOGENESIS FACTOR-RELATED"/>
    <property type="match status" value="1"/>
</dbReference>
<comment type="subcellular location">
    <subcellularLocation>
        <location evidence="2">Cytoplasm</location>
    </subcellularLocation>
</comment>
<keyword evidence="1 2" id="KW-0963">Cytoplasm</keyword>
<protein>
    <recommendedName>
        <fullName evidence="2">Putative gluconeogenesis factor</fullName>
    </recommendedName>
</protein>
<dbReference type="GO" id="GO:0005737">
    <property type="term" value="C:cytoplasm"/>
    <property type="evidence" value="ECO:0007669"/>
    <property type="project" value="UniProtKB-SubCell"/>
</dbReference>
<dbReference type="Pfam" id="PF01933">
    <property type="entry name" value="CofD"/>
    <property type="match status" value="1"/>
</dbReference>
<evidence type="ECO:0000313" key="4">
    <source>
        <dbReference type="Proteomes" id="UP000183144"/>
    </source>
</evidence>
<evidence type="ECO:0000256" key="1">
    <source>
        <dbReference type="ARBA" id="ARBA00022490"/>
    </source>
</evidence>
<gene>
    <name evidence="3" type="ORF">AUJ59_03035</name>
</gene>
<dbReference type="Proteomes" id="UP000183144">
    <property type="component" value="Unassembled WGS sequence"/>
</dbReference>
<comment type="caution">
    <text evidence="3">The sequence shown here is derived from an EMBL/GenBank/DDBJ whole genome shotgun (WGS) entry which is preliminary data.</text>
</comment>